<dbReference type="InterPro" id="IPR012910">
    <property type="entry name" value="Plug_dom"/>
</dbReference>
<evidence type="ECO:0000256" key="7">
    <source>
        <dbReference type="ARBA" id="ARBA00023237"/>
    </source>
</evidence>
<proteinExistence type="inferred from homology"/>
<gene>
    <name evidence="13" type="ORF">GBB84_07730</name>
</gene>
<keyword evidence="7 8" id="KW-0998">Cell outer membrane</keyword>
<evidence type="ECO:0000259" key="12">
    <source>
        <dbReference type="Pfam" id="PF07715"/>
    </source>
</evidence>
<dbReference type="Pfam" id="PF07715">
    <property type="entry name" value="Plug"/>
    <property type="match status" value="1"/>
</dbReference>
<keyword evidence="10" id="KW-0732">Signal</keyword>
<dbReference type="EMBL" id="WHIY01000004">
    <property type="protein sequence ID" value="MPQ50799.1"/>
    <property type="molecule type" value="Genomic_DNA"/>
</dbReference>
<evidence type="ECO:0000313" key="13">
    <source>
        <dbReference type="EMBL" id="MPQ50799.1"/>
    </source>
</evidence>
<dbReference type="InterPro" id="IPR037066">
    <property type="entry name" value="Plug_dom_sf"/>
</dbReference>
<dbReference type="GO" id="GO:0044718">
    <property type="term" value="P:siderophore transmembrane transport"/>
    <property type="evidence" value="ECO:0007669"/>
    <property type="project" value="TreeGrafter"/>
</dbReference>
<evidence type="ECO:0000256" key="6">
    <source>
        <dbReference type="ARBA" id="ARBA00023136"/>
    </source>
</evidence>
<evidence type="ECO:0000256" key="10">
    <source>
        <dbReference type="SAM" id="SignalP"/>
    </source>
</evidence>
<dbReference type="Gene3D" id="2.40.170.20">
    <property type="entry name" value="TonB-dependent receptor, beta-barrel domain"/>
    <property type="match status" value="1"/>
</dbReference>
<dbReference type="PANTHER" id="PTHR30069">
    <property type="entry name" value="TONB-DEPENDENT OUTER MEMBRANE RECEPTOR"/>
    <property type="match status" value="1"/>
</dbReference>
<keyword evidence="3 8" id="KW-1134">Transmembrane beta strand</keyword>
<dbReference type="CDD" id="cd01347">
    <property type="entry name" value="ligand_gated_channel"/>
    <property type="match status" value="1"/>
</dbReference>
<dbReference type="RefSeq" id="WP_152405028.1">
    <property type="nucleotide sequence ID" value="NZ_WHIY01000004.1"/>
</dbReference>
<evidence type="ECO:0000313" key="14">
    <source>
        <dbReference type="Proteomes" id="UP000475079"/>
    </source>
</evidence>
<evidence type="ECO:0000256" key="9">
    <source>
        <dbReference type="RuleBase" id="RU003357"/>
    </source>
</evidence>
<keyword evidence="2 8" id="KW-0813">Transport</keyword>
<dbReference type="Pfam" id="PF00593">
    <property type="entry name" value="TonB_dep_Rec_b-barrel"/>
    <property type="match status" value="1"/>
</dbReference>
<feature type="signal peptide" evidence="10">
    <location>
        <begin position="1"/>
        <end position="26"/>
    </location>
</feature>
<evidence type="ECO:0000256" key="3">
    <source>
        <dbReference type="ARBA" id="ARBA00022452"/>
    </source>
</evidence>
<dbReference type="GO" id="GO:0009279">
    <property type="term" value="C:cell outer membrane"/>
    <property type="evidence" value="ECO:0007669"/>
    <property type="project" value="UniProtKB-SubCell"/>
</dbReference>
<dbReference type="InterPro" id="IPR039426">
    <property type="entry name" value="TonB-dep_rcpt-like"/>
</dbReference>
<accession>A0A6L5E5N2</accession>
<comment type="similarity">
    <text evidence="8 9">Belongs to the TonB-dependent receptor family.</text>
</comment>
<dbReference type="Gene3D" id="2.170.130.10">
    <property type="entry name" value="TonB-dependent receptor, plug domain"/>
    <property type="match status" value="1"/>
</dbReference>
<name>A0A6L5E5N2_9ENTR</name>
<sequence length="692" mass="76237">MKTHYFVRTPVASLVLMALISDTTFAEEKHDHSQITNDSVMIVTAPLSTPLEIVTSPKIPRQPVPASDGSDYLKTIPGFSQIRNGGTNGDPVFRGMFGSRLRILTDNGEMLGACPARMDAPSSYISPESFDVLTLIKGPQTVLWGPGNSAGTIRFDREQPRFEKAGVQGTASLLAASNNRWDENADVSLGGEEGYLRLIGNKSRSDDYKDGNGDRVPSRWDKWNGDMAIGWTPDKDTLLELTAGKGDGEARYAGRGMDGSQFKRESLGMRFEKSGIGEVFDKFEANVYYNYADHIMDNYSLRSPGSSMSGGMSGDEMGDAMGSSMDSAMDSDSSMNMSMPMAMEVDRRTVGGRMMGTFLFSDFELRSGADTQLSTHRNKIDDRWNKDARFHDYGLFSELTWSVTEQNKVKGGARLDRVLVDNYTDMGSAKRTDTLPAGFVRFEHNMADLPVMFYAGIGYTERFPDYWEIFSPTYGPGGSGDAFDKLKTEKTTQIDIGAQYNGERINTWVSAYIGRVNDFILFRYDPDNASISQVDNVNATIMGGEAGIAYKWSDSWKTDASIAYSWGENTSNHQPLPQTPPLEARLGLTWEQGDWSSTGLLRLVSSQNRVAINEGNVVGKDFNSSPGFAVFSANAAYKVNKYVKISAGVDNLFDKTYSEHLNLAGNSSFGYSANTSVNESGRTFWGKINLTF</sequence>
<dbReference type="SUPFAM" id="SSF56935">
    <property type="entry name" value="Porins"/>
    <property type="match status" value="1"/>
</dbReference>
<comment type="subcellular location">
    <subcellularLocation>
        <location evidence="1 8">Cell outer membrane</location>
        <topology evidence="1 8">Multi-pass membrane protein</topology>
    </subcellularLocation>
</comment>
<dbReference type="AlphaFoldDB" id="A0A6L5E5N2"/>
<keyword evidence="5 9" id="KW-0798">TonB box</keyword>
<dbReference type="GO" id="GO:0015344">
    <property type="term" value="F:siderophore uptake transmembrane transporter activity"/>
    <property type="evidence" value="ECO:0007669"/>
    <property type="project" value="TreeGrafter"/>
</dbReference>
<dbReference type="PANTHER" id="PTHR30069:SF49">
    <property type="entry name" value="OUTER MEMBRANE PROTEIN C"/>
    <property type="match status" value="1"/>
</dbReference>
<feature type="domain" description="TonB-dependent receptor plug" evidence="12">
    <location>
        <begin position="50"/>
        <end position="152"/>
    </location>
</feature>
<keyword evidence="4 8" id="KW-0812">Transmembrane</keyword>
<evidence type="ECO:0000256" key="8">
    <source>
        <dbReference type="PROSITE-ProRule" id="PRU01360"/>
    </source>
</evidence>
<keyword evidence="13" id="KW-0675">Receptor</keyword>
<reference evidence="13 14" key="1">
    <citation type="submission" date="2019-10" db="EMBL/GenBank/DDBJ databases">
        <title>Characterization of a new Citrobacter species.</title>
        <authorList>
            <person name="Goncalves Ribeiro T."/>
            <person name="Izdebski R."/>
            <person name="Urbanowicz P."/>
            <person name="Carmeli Y."/>
            <person name="Gniadkowski M."/>
            <person name="Peixe L."/>
        </authorList>
    </citation>
    <scope>NUCLEOTIDE SEQUENCE [LARGE SCALE GENOMIC DNA]</scope>
    <source>
        <strain evidence="13 14">NMI7905_11</strain>
    </source>
</reference>
<evidence type="ECO:0000256" key="1">
    <source>
        <dbReference type="ARBA" id="ARBA00004571"/>
    </source>
</evidence>
<organism evidence="13 14">
    <name type="scientific">Citrobacter telavivensis</name>
    <dbReference type="NCBI Taxonomy" id="2653932"/>
    <lineage>
        <taxon>Bacteria</taxon>
        <taxon>Pseudomonadati</taxon>
        <taxon>Pseudomonadota</taxon>
        <taxon>Gammaproteobacteria</taxon>
        <taxon>Enterobacterales</taxon>
        <taxon>Enterobacteriaceae</taxon>
        <taxon>Citrobacter</taxon>
    </lineage>
</organism>
<evidence type="ECO:0000259" key="11">
    <source>
        <dbReference type="Pfam" id="PF00593"/>
    </source>
</evidence>
<protein>
    <submittedName>
        <fullName evidence="13">TonB-dependent receptor</fullName>
    </submittedName>
</protein>
<evidence type="ECO:0000256" key="5">
    <source>
        <dbReference type="ARBA" id="ARBA00023077"/>
    </source>
</evidence>
<dbReference type="InterPro" id="IPR000531">
    <property type="entry name" value="Beta-barrel_TonB"/>
</dbReference>
<evidence type="ECO:0000256" key="2">
    <source>
        <dbReference type="ARBA" id="ARBA00022448"/>
    </source>
</evidence>
<evidence type="ECO:0000256" key="4">
    <source>
        <dbReference type="ARBA" id="ARBA00022692"/>
    </source>
</evidence>
<dbReference type="InterPro" id="IPR036942">
    <property type="entry name" value="Beta-barrel_TonB_sf"/>
</dbReference>
<keyword evidence="6 8" id="KW-0472">Membrane</keyword>
<dbReference type="PROSITE" id="PS52016">
    <property type="entry name" value="TONB_DEPENDENT_REC_3"/>
    <property type="match status" value="1"/>
</dbReference>
<comment type="caution">
    <text evidence="13">The sequence shown here is derived from an EMBL/GenBank/DDBJ whole genome shotgun (WGS) entry which is preliminary data.</text>
</comment>
<feature type="domain" description="TonB-dependent receptor-like beta-barrel" evidence="11">
    <location>
        <begin position="204"/>
        <end position="652"/>
    </location>
</feature>
<keyword evidence="14" id="KW-1185">Reference proteome</keyword>
<dbReference type="Proteomes" id="UP000475079">
    <property type="component" value="Unassembled WGS sequence"/>
</dbReference>
<feature type="chain" id="PRO_5026684761" evidence="10">
    <location>
        <begin position="27"/>
        <end position="692"/>
    </location>
</feature>